<sequence length="533" mass="56578">MGRRTAPQSRAHLLRAHHLLLGVCGAFAALSLVLVPLALPLGWDETVYASRFSPCAPATPFSAPRTRGVPFLIAPVAAWSDSVVLLRVWLTLLATAALYLGFRPWVRPLGRPSAAAVAAALYGGLWFVLFYASAAMPNHYTAMGAVGAVGLFLRSRQSPMTRAGVSGGLALATLMRPNDGLALGVPLLAAALLVPAWRGWSRVLAVLGGLVAGALPWIVEAYVRFGGVGARLAEASEVQGDLRPLLSVVHHLTVMDGPLLCRPCDSDSIRPLSAEWWLVLPLLVAVGLWSAHGGSRRTRLATREARRTDREARRMGREVHRMAHEAHPELRNGPPQSADTTPLRACLLAAVTALSVALPYLVLVPYAAPRFLAPTHALLAPAAALGLLALVDVARASRRPRIGFAALGLALAGHLAVQLPLAHSNAGIQAGARGDWARVAEVLHEHGVGAGPRNDRSSRSSRSGTPPPCVLRGNTSVIPVAYATGCAPGRTGDPRRPTALVLREAEPPPWARSWPHHRVPDTYAPGWVVHVRP</sequence>
<feature type="compositionally biased region" description="Basic and acidic residues" evidence="1">
    <location>
        <begin position="447"/>
        <end position="458"/>
    </location>
</feature>
<feature type="transmembrane region" description="Helical" evidence="2">
    <location>
        <begin position="204"/>
        <end position="223"/>
    </location>
</feature>
<accession>A0A5P2BW83</accession>
<feature type="region of interest" description="Disordered" evidence="1">
    <location>
        <begin position="447"/>
        <end position="470"/>
    </location>
</feature>
<proteinExistence type="predicted"/>
<evidence type="ECO:0000313" key="4">
    <source>
        <dbReference type="Proteomes" id="UP000322927"/>
    </source>
</evidence>
<protein>
    <recommendedName>
        <fullName evidence="5">Integral membrane protein</fullName>
    </recommendedName>
</protein>
<feature type="transmembrane region" description="Helical" evidence="2">
    <location>
        <begin position="371"/>
        <end position="390"/>
    </location>
</feature>
<evidence type="ECO:0008006" key="5">
    <source>
        <dbReference type="Google" id="ProtNLM"/>
    </source>
</evidence>
<feature type="transmembrane region" description="Helical" evidence="2">
    <location>
        <begin position="114"/>
        <end position="134"/>
    </location>
</feature>
<keyword evidence="2" id="KW-0812">Transmembrane</keyword>
<evidence type="ECO:0000313" key="3">
    <source>
        <dbReference type="EMBL" id="QES34745.1"/>
    </source>
</evidence>
<dbReference type="Proteomes" id="UP000322927">
    <property type="component" value="Chromosome"/>
</dbReference>
<feature type="transmembrane region" description="Helical" evidence="2">
    <location>
        <begin position="84"/>
        <end position="102"/>
    </location>
</feature>
<feature type="transmembrane region" description="Helical" evidence="2">
    <location>
        <begin position="20"/>
        <end position="43"/>
    </location>
</feature>
<evidence type="ECO:0000256" key="1">
    <source>
        <dbReference type="SAM" id="MobiDB-lite"/>
    </source>
</evidence>
<feature type="transmembrane region" description="Helical" evidence="2">
    <location>
        <begin position="276"/>
        <end position="294"/>
    </location>
</feature>
<keyword evidence="2" id="KW-0472">Membrane</keyword>
<keyword evidence="2" id="KW-1133">Transmembrane helix</keyword>
<gene>
    <name evidence="3" type="ORF">DEJ48_16210</name>
</gene>
<evidence type="ECO:0000256" key="2">
    <source>
        <dbReference type="SAM" id="Phobius"/>
    </source>
</evidence>
<name>A0A5P2BW83_STRVZ</name>
<feature type="transmembrane region" description="Helical" evidence="2">
    <location>
        <begin position="180"/>
        <end position="197"/>
    </location>
</feature>
<feature type="transmembrane region" description="Helical" evidence="2">
    <location>
        <begin position="345"/>
        <end position="365"/>
    </location>
</feature>
<dbReference type="EMBL" id="CP029192">
    <property type="protein sequence ID" value="QES34745.1"/>
    <property type="molecule type" value="Genomic_DNA"/>
</dbReference>
<dbReference type="AlphaFoldDB" id="A0A5P2BW83"/>
<organism evidence="3 4">
    <name type="scientific">Streptomyces venezuelae</name>
    <dbReference type="NCBI Taxonomy" id="54571"/>
    <lineage>
        <taxon>Bacteria</taxon>
        <taxon>Bacillati</taxon>
        <taxon>Actinomycetota</taxon>
        <taxon>Actinomycetes</taxon>
        <taxon>Kitasatosporales</taxon>
        <taxon>Streptomycetaceae</taxon>
        <taxon>Streptomyces</taxon>
    </lineage>
</organism>
<reference evidence="3 4" key="1">
    <citation type="submission" date="2018-05" db="EMBL/GenBank/DDBJ databases">
        <title>Streptomyces venezuelae.</title>
        <authorList>
            <person name="Kim W."/>
            <person name="Lee N."/>
            <person name="Cho B.-K."/>
        </authorList>
    </citation>
    <scope>NUCLEOTIDE SEQUENCE [LARGE SCALE GENOMIC DNA]</scope>
    <source>
        <strain evidence="3 4">ATCC 14584</strain>
    </source>
</reference>